<dbReference type="InterPro" id="IPR011050">
    <property type="entry name" value="Pectin_lyase_fold/virulence"/>
</dbReference>
<dbReference type="Gene3D" id="2.160.20.10">
    <property type="entry name" value="Single-stranded right-handed beta-helix, Pectin lyase-like"/>
    <property type="match status" value="1"/>
</dbReference>
<dbReference type="Proteomes" id="UP001593833">
    <property type="component" value="Unassembled WGS sequence"/>
</dbReference>
<dbReference type="EMBL" id="JBHPKH010000193">
    <property type="protein sequence ID" value="MFC1573506.1"/>
    <property type="molecule type" value="Genomic_DNA"/>
</dbReference>
<dbReference type="InterPro" id="IPR012334">
    <property type="entry name" value="Pectin_lyas_fold"/>
</dbReference>
<evidence type="ECO:0000259" key="1">
    <source>
        <dbReference type="Pfam" id="PF13229"/>
    </source>
</evidence>
<reference evidence="2 3" key="1">
    <citation type="submission" date="2024-09" db="EMBL/GenBank/DDBJ databases">
        <authorList>
            <person name="D'Angelo T."/>
        </authorList>
    </citation>
    <scope>NUCLEOTIDE SEQUENCE [LARGE SCALE GENOMIC DNA]</scope>
    <source>
        <strain evidence="2">SAG AM-320-E07</strain>
    </source>
</reference>
<keyword evidence="3" id="KW-1185">Reference proteome</keyword>
<gene>
    <name evidence="2" type="ORF">ACFL6M_07925</name>
</gene>
<name>A0ABV6YMG8_UNCEI</name>
<organism evidence="2 3">
    <name type="scientific">Eiseniibacteriota bacterium</name>
    <dbReference type="NCBI Taxonomy" id="2212470"/>
    <lineage>
        <taxon>Bacteria</taxon>
        <taxon>Candidatus Eiseniibacteriota</taxon>
    </lineage>
</organism>
<comment type="caution">
    <text evidence="2">The sequence shown here is derived from an EMBL/GenBank/DDBJ whole genome shotgun (WGS) entry which is preliminary data.</text>
</comment>
<dbReference type="Pfam" id="PF13229">
    <property type="entry name" value="Beta_helix"/>
    <property type="match status" value="1"/>
</dbReference>
<evidence type="ECO:0000313" key="3">
    <source>
        <dbReference type="Proteomes" id="UP001593833"/>
    </source>
</evidence>
<proteinExistence type="predicted"/>
<feature type="domain" description="Right handed beta helix" evidence="1">
    <location>
        <begin position="2"/>
        <end position="79"/>
    </location>
</feature>
<dbReference type="SUPFAM" id="SSF51126">
    <property type="entry name" value="Pectin lyase-like"/>
    <property type="match status" value="1"/>
</dbReference>
<dbReference type="InterPro" id="IPR039448">
    <property type="entry name" value="Beta_helix"/>
</dbReference>
<dbReference type="PANTHER" id="PTHR11319:SF35">
    <property type="entry name" value="OUTER MEMBRANE PROTEIN PMPC-RELATED"/>
    <property type="match status" value="1"/>
</dbReference>
<sequence length="245" mass="25640">MCHGGGVHCQEGSSPTIENCIFLENRALGHGAGVYCTASSPTFRDCKFIRNSATMAGEASGGACSIWGKSSPVFLNCEFLENEAKRGGGAIGFYGITKCRIENCIFSHNTATDIGGGHIECGSRAAPQILDCTFHAGMGPEGSAFHCKDRAHPVFEKTIIAYGELGMAIHCVDDGQATLRCCDLFANAGGDWVGTIEAQHCTDGNVSADPHFADPANGDFHLHPDSPLLKLEGCGAIGADGRLGE</sequence>
<dbReference type="PANTHER" id="PTHR11319">
    <property type="entry name" value="G PROTEIN-COUPLED RECEPTOR-RELATED"/>
    <property type="match status" value="1"/>
</dbReference>
<protein>
    <submittedName>
        <fullName evidence="2">Right-handed parallel beta-helix repeat-containing protein</fullName>
    </submittedName>
</protein>
<evidence type="ECO:0000313" key="2">
    <source>
        <dbReference type="EMBL" id="MFC1573506.1"/>
    </source>
</evidence>
<accession>A0ABV6YMG8</accession>